<dbReference type="InterPro" id="IPR036695">
    <property type="entry name" value="Arg-tRNA-synth_N_sf"/>
</dbReference>
<evidence type="ECO:0000256" key="2">
    <source>
        <dbReference type="ARBA" id="ARBA00022598"/>
    </source>
</evidence>
<evidence type="ECO:0000256" key="5">
    <source>
        <dbReference type="ARBA" id="ARBA00022917"/>
    </source>
</evidence>
<feature type="domain" description="Arginyl tRNA synthetase N-terminal" evidence="7">
    <location>
        <begin position="3"/>
        <end position="91"/>
    </location>
</feature>
<dbReference type="EMBL" id="DRKP01000142">
    <property type="protein sequence ID" value="HEB97105.1"/>
    <property type="molecule type" value="Genomic_DNA"/>
</dbReference>
<dbReference type="PANTHER" id="PTHR11956:SF5">
    <property type="entry name" value="ARGININE--TRNA LIGASE, CYTOPLASMIC"/>
    <property type="match status" value="1"/>
</dbReference>
<dbReference type="InterPro" id="IPR005148">
    <property type="entry name" value="Arg-tRNA-synth_N"/>
</dbReference>
<comment type="caution">
    <text evidence="8">The sequence shown here is derived from an EMBL/GenBank/DDBJ whole genome shotgun (WGS) entry which is preliminary data.</text>
</comment>
<reference evidence="8" key="1">
    <citation type="journal article" date="2020" name="mSystems">
        <title>Genome- and Community-Level Interaction Insights into Carbon Utilization and Element Cycling Functions of Hydrothermarchaeota in Hydrothermal Sediment.</title>
        <authorList>
            <person name="Zhou Z."/>
            <person name="Liu Y."/>
            <person name="Xu W."/>
            <person name="Pan J."/>
            <person name="Luo Z.H."/>
            <person name="Li M."/>
        </authorList>
    </citation>
    <scope>NUCLEOTIDE SEQUENCE [LARGE SCALE GENOMIC DNA]</scope>
    <source>
        <strain evidence="8">HyVt-443</strain>
    </source>
</reference>
<keyword evidence="5" id="KW-0648">Protein biosynthesis</keyword>
<accession>A0A831RM69</accession>
<evidence type="ECO:0000256" key="1">
    <source>
        <dbReference type="ARBA" id="ARBA00022490"/>
    </source>
</evidence>
<protein>
    <submittedName>
        <fullName evidence="8">Arginine--tRNA ligase</fullName>
        <ecNumber evidence="8">6.1.1.19</ecNumber>
    </submittedName>
</protein>
<keyword evidence="6" id="KW-0030">Aminoacyl-tRNA synthetase</keyword>
<dbReference type="EC" id="6.1.1.19" evidence="8"/>
<evidence type="ECO:0000313" key="8">
    <source>
        <dbReference type="EMBL" id="HEB97105.1"/>
    </source>
</evidence>
<dbReference type="GO" id="GO:0006420">
    <property type="term" value="P:arginyl-tRNA aminoacylation"/>
    <property type="evidence" value="ECO:0007669"/>
    <property type="project" value="InterPro"/>
</dbReference>
<dbReference type="SUPFAM" id="SSF55190">
    <property type="entry name" value="Arginyl-tRNA synthetase (ArgRS), N-terminal 'additional' domain"/>
    <property type="match status" value="1"/>
</dbReference>
<evidence type="ECO:0000256" key="3">
    <source>
        <dbReference type="ARBA" id="ARBA00022741"/>
    </source>
</evidence>
<dbReference type="AlphaFoldDB" id="A0A831RM69"/>
<dbReference type="Proteomes" id="UP000886251">
    <property type="component" value="Unassembled WGS sequence"/>
</dbReference>
<dbReference type="SMART" id="SM01016">
    <property type="entry name" value="Arg_tRNA_synt_N"/>
    <property type="match status" value="1"/>
</dbReference>
<keyword evidence="4" id="KW-0067">ATP-binding</keyword>
<keyword evidence="3" id="KW-0547">Nucleotide-binding</keyword>
<sequence length="119" mass="12805">MKNLVQQLVSQALDQLVADGVVPADQAPVPVIERTRDSSHGDFASNLALVLAKAARTRPRDLAERLVAALPASPRVEKVEIAGPGFINFHLAPVAYHELIPRILEQGHQFGRSDLGGGR</sequence>
<name>A0A831RM69_9GAMM</name>
<feature type="non-terminal residue" evidence="8">
    <location>
        <position position="119"/>
    </location>
</feature>
<dbReference type="GO" id="GO:0005737">
    <property type="term" value="C:cytoplasm"/>
    <property type="evidence" value="ECO:0007669"/>
    <property type="project" value="InterPro"/>
</dbReference>
<dbReference type="InterPro" id="IPR001278">
    <property type="entry name" value="Arg-tRNA-ligase"/>
</dbReference>
<dbReference type="GO" id="GO:0004814">
    <property type="term" value="F:arginine-tRNA ligase activity"/>
    <property type="evidence" value="ECO:0007669"/>
    <property type="project" value="UniProtKB-EC"/>
</dbReference>
<keyword evidence="2 8" id="KW-0436">Ligase</keyword>
<dbReference type="GO" id="GO:0005524">
    <property type="term" value="F:ATP binding"/>
    <property type="evidence" value="ECO:0007669"/>
    <property type="project" value="UniProtKB-KW"/>
</dbReference>
<proteinExistence type="predicted"/>
<dbReference type="PANTHER" id="PTHR11956">
    <property type="entry name" value="ARGINYL-TRNA SYNTHETASE"/>
    <property type="match status" value="1"/>
</dbReference>
<evidence type="ECO:0000256" key="4">
    <source>
        <dbReference type="ARBA" id="ARBA00022840"/>
    </source>
</evidence>
<evidence type="ECO:0000256" key="6">
    <source>
        <dbReference type="ARBA" id="ARBA00023146"/>
    </source>
</evidence>
<dbReference type="Gene3D" id="3.30.1360.70">
    <property type="entry name" value="Arginyl tRNA synthetase N-terminal domain"/>
    <property type="match status" value="1"/>
</dbReference>
<evidence type="ECO:0000259" key="7">
    <source>
        <dbReference type="SMART" id="SM01016"/>
    </source>
</evidence>
<gene>
    <name evidence="8" type="primary">argS</name>
    <name evidence="8" type="ORF">ENI96_11820</name>
</gene>
<organism evidence="8">
    <name type="scientific">Sedimenticola thiotaurini</name>
    <dbReference type="NCBI Taxonomy" id="1543721"/>
    <lineage>
        <taxon>Bacteria</taxon>
        <taxon>Pseudomonadati</taxon>
        <taxon>Pseudomonadota</taxon>
        <taxon>Gammaproteobacteria</taxon>
        <taxon>Chromatiales</taxon>
        <taxon>Sedimenticolaceae</taxon>
        <taxon>Sedimenticola</taxon>
    </lineage>
</organism>
<dbReference type="Pfam" id="PF03485">
    <property type="entry name" value="Arg_tRNA_synt_N"/>
    <property type="match status" value="1"/>
</dbReference>
<dbReference type="FunFam" id="3.30.1360.70:FF:000003">
    <property type="entry name" value="Arginine--tRNA ligase"/>
    <property type="match status" value="1"/>
</dbReference>
<keyword evidence="1" id="KW-0963">Cytoplasm</keyword>